<organism evidence="1">
    <name type="scientific">uncultured Caudovirales phage</name>
    <dbReference type="NCBI Taxonomy" id="2100421"/>
    <lineage>
        <taxon>Viruses</taxon>
        <taxon>Duplodnaviria</taxon>
        <taxon>Heunggongvirae</taxon>
        <taxon>Uroviricota</taxon>
        <taxon>Caudoviricetes</taxon>
        <taxon>Peduoviridae</taxon>
        <taxon>Maltschvirus</taxon>
        <taxon>Maltschvirus maltsch</taxon>
    </lineage>
</organism>
<reference evidence="1" key="1">
    <citation type="submission" date="2020-04" db="EMBL/GenBank/DDBJ databases">
        <authorList>
            <person name="Chiriac C."/>
            <person name="Salcher M."/>
            <person name="Ghai R."/>
            <person name="Kavagutti S V."/>
        </authorList>
    </citation>
    <scope>NUCLEOTIDE SEQUENCE</scope>
</reference>
<name>A0A6J5M4T8_9CAUD</name>
<sequence>MKEQLTETHLKLLGVVGLLPVLADFLEDLQEDKQFNRNVKHHVNNLITQIRKLDNFVIGSADLEAMEQQIDIQRAFRTWIFKTIADE</sequence>
<accession>A0A6J5M4T8</accession>
<evidence type="ECO:0000313" key="1">
    <source>
        <dbReference type="EMBL" id="CAB4142005.1"/>
    </source>
</evidence>
<proteinExistence type="predicted"/>
<dbReference type="EMBL" id="LR796399">
    <property type="protein sequence ID" value="CAB4142005.1"/>
    <property type="molecule type" value="Genomic_DNA"/>
</dbReference>
<gene>
    <name evidence="1" type="ORF">UFOVP425_5</name>
</gene>
<protein>
    <submittedName>
        <fullName evidence="1">Uncharacterized protein</fullName>
    </submittedName>
</protein>